<dbReference type="EMBL" id="QJNU01000058">
    <property type="protein sequence ID" value="RYP08592.1"/>
    <property type="molecule type" value="Genomic_DNA"/>
</dbReference>
<evidence type="ECO:0000313" key="2">
    <source>
        <dbReference type="Proteomes" id="UP000293360"/>
    </source>
</evidence>
<gene>
    <name evidence="1" type="ORF">DL764_001827</name>
</gene>
<proteinExistence type="predicted"/>
<dbReference type="AlphaFoldDB" id="A0A4Q4TPQ0"/>
<sequence length="158" mass="17380">MKPRSTRFLPAVDSLDCELLIVSLNLPENPTTGDDQHVRNPAADYKATRPEAHIAMAPNTPQAAAITCAENIAILHLLHSVPEQPSSNPVVDHRSRRTGHTLSFDRERSLTSSLAFLARTTDNPNYIPAVCIEESPEPAARLNLLVANIRAARSDEQW</sequence>
<organism evidence="1 2">
    <name type="scientific">Monosporascus ibericus</name>
    <dbReference type="NCBI Taxonomy" id="155417"/>
    <lineage>
        <taxon>Eukaryota</taxon>
        <taxon>Fungi</taxon>
        <taxon>Dikarya</taxon>
        <taxon>Ascomycota</taxon>
        <taxon>Pezizomycotina</taxon>
        <taxon>Sordariomycetes</taxon>
        <taxon>Xylariomycetidae</taxon>
        <taxon>Xylariales</taxon>
        <taxon>Xylariales incertae sedis</taxon>
        <taxon>Monosporascus</taxon>
    </lineage>
</organism>
<dbReference type="OrthoDB" id="4711758at2759"/>
<protein>
    <submittedName>
        <fullName evidence="1">Uncharacterized protein</fullName>
    </submittedName>
</protein>
<accession>A0A4Q4TPQ0</accession>
<comment type="caution">
    <text evidence="1">The sequence shown here is derived from an EMBL/GenBank/DDBJ whole genome shotgun (WGS) entry which is preliminary data.</text>
</comment>
<dbReference type="Proteomes" id="UP000293360">
    <property type="component" value="Unassembled WGS sequence"/>
</dbReference>
<evidence type="ECO:0000313" key="1">
    <source>
        <dbReference type="EMBL" id="RYP08592.1"/>
    </source>
</evidence>
<keyword evidence="2" id="KW-1185">Reference proteome</keyword>
<reference evidence="1 2" key="1">
    <citation type="submission" date="2018-06" db="EMBL/GenBank/DDBJ databases">
        <title>Complete Genomes of Monosporascus.</title>
        <authorList>
            <person name="Robinson A.J."/>
            <person name="Natvig D.O."/>
        </authorList>
    </citation>
    <scope>NUCLEOTIDE SEQUENCE [LARGE SCALE GENOMIC DNA]</scope>
    <source>
        <strain evidence="1 2">CBS 110550</strain>
    </source>
</reference>
<name>A0A4Q4TPQ0_9PEZI</name>